<sequence length="112" mass="12933">MLKKPPVIGGFFIFVIQPMKMDKGEYNFDKLFEVLSKESWPQVYYFKFIVRADNHLIARVQSLFNSNEANISMRRSAKGNYVTISAKEMMLTAESVVERYKKASEIEGIIAL</sequence>
<dbReference type="Proteomes" id="UP000286715">
    <property type="component" value="Unassembled WGS sequence"/>
</dbReference>
<dbReference type="SUPFAM" id="SSF117991">
    <property type="entry name" value="YbeD/HP0495-like"/>
    <property type="match status" value="1"/>
</dbReference>
<dbReference type="AlphaFoldDB" id="A0A401XIF8"/>
<accession>A0A401XIF8</accession>
<keyword evidence="2" id="KW-1185">Reference proteome</keyword>
<dbReference type="InterPro" id="IPR007454">
    <property type="entry name" value="UPF0250_YbeD-like"/>
</dbReference>
<evidence type="ECO:0000313" key="1">
    <source>
        <dbReference type="EMBL" id="GCD76802.1"/>
    </source>
</evidence>
<protein>
    <recommendedName>
        <fullName evidence="3">DUF493 domain-containing protein</fullName>
    </recommendedName>
</protein>
<name>A0A401XIF8_9FLAO</name>
<dbReference type="EMBL" id="BHZE01000002">
    <property type="protein sequence ID" value="GCD76802.1"/>
    <property type="molecule type" value="Genomic_DNA"/>
</dbReference>
<dbReference type="Gene3D" id="3.30.70.260">
    <property type="match status" value="1"/>
</dbReference>
<proteinExistence type="predicted"/>
<gene>
    <name evidence="1" type="ORF">JCM31826_02840</name>
</gene>
<dbReference type="Pfam" id="PF04359">
    <property type="entry name" value="DUF493"/>
    <property type="match status" value="1"/>
</dbReference>
<evidence type="ECO:0008006" key="3">
    <source>
        <dbReference type="Google" id="ProtNLM"/>
    </source>
</evidence>
<comment type="caution">
    <text evidence="1">The sequence shown here is derived from an EMBL/GenBank/DDBJ whole genome shotgun (WGS) entry which is preliminary data.</text>
</comment>
<dbReference type="InterPro" id="IPR027471">
    <property type="entry name" value="YbeD-like_sf"/>
</dbReference>
<evidence type="ECO:0000313" key="2">
    <source>
        <dbReference type="Proteomes" id="UP000286715"/>
    </source>
</evidence>
<reference evidence="1 2" key="1">
    <citation type="submission" date="2018-11" db="EMBL/GenBank/DDBJ databases">
        <title>Schleiferia aggregans sp. nov., a moderately thermophilic heterotrophic bacterium isolated from microbial mats at a terrestrial hot spring.</title>
        <authorList>
            <person name="Iino T."/>
            <person name="Ohkuma M."/>
            <person name="Haruta S."/>
        </authorList>
    </citation>
    <scope>NUCLEOTIDE SEQUENCE [LARGE SCALE GENOMIC DNA]</scope>
    <source>
        <strain evidence="1 2">LA</strain>
    </source>
</reference>
<organism evidence="1 2">
    <name type="scientific">Thermaurantimonas aggregans</name>
    <dbReference type="NCBI Taxonomy" id="2173829"/>
    <lineage>
        <taxon>Bacteria</taxon>
        <taxon>Pseudomonadati</taxon>
        <taxon>Bacteroidota</taxon>
        <taxon>Flavobacteriia</taxon>
        <taxon>Flavobacteriales</taxon>
        <taxon>Schleiferiaceae</taxon>
        <taxon>Thermaurantimonas</taxon>
    </lineage>
</organism>